<feature type="compositionally biased region" description="Polar residues" evidence="9">
    <location>
        <begin position="1418"/>
        <end position="1432"/>
    </location>
</feature>
<dbReference type="SUPFAM" id="SSF53474">
    <property type="entry name" value="alpha/beta-Hydrolases"/>
    <property type="match status" value="1"/>
</dbReference>
<dbReference type="InterPro" id="IPR019826">
    <property type="entry name" value="Carboxylesterase_B_AS"/>
</dbReference>
<evidence type="ECO:0000259" key="10">
    <source>
        <dbReference type="SMART" id="SM00382"/>
    </source>
</evidence>
<feature type="compositionally biased region" description="Basic and acidic residues" evidence="9">
    <location>
        <begin position="45"/>
        <end position="57"/>
    </location>
</feature>
<feature type="compositionally biased region" description="Basic residues" evidence="9">
    <location>
        <begin position="509"/>
        <end position="519"/>
    </location>
</feature>
<dbReference type="InterPro" id="IPR019819">
    <property type="entry name" value="Carboxylesterase_B_CS"/>
</dbReference>
<dbReference type="InterPro" id="IPR027417">
    <property type="entry name" value="P-loop_NTPase"/>
</dbReference>
<evidence type="ECO:0000313" key="12">
    <source>
        <dbReference type="Proteomes" id="UP000192596"/>
    </source>
</evidence>
<evidence type="ECO:0000256" key="8">
    <source>
        <dbReference type="ARBA" id="ARBA00023242"/>
    </source>
</evidence>
<dbReference type="Pfam" id="PF14629">
    <property type="entry name" value="ORC4_C"/>
    <property type="match status" value="1"/>
</dbReference>
<feature type="compositionally biased region" description="Polar residues" evidence="9">
    <location>
        <begin position="497"/>
        <end position="506"/>
    </location>
</feature>
<keyword evidence="12" id="KW-1185">Reference proteome</keyword>
<feature type="compositionally biased region" description="Acidic residues" evidence="9">
    <location>
        <begin position="526"/>
        <end position="543"/>
    </location>
</feature>
<evidence type="ECO:0000256" key="4">
    <source>
        <dbReference type="ARBA" id="ARBA00019083"/>
    </source>
</evidence>
<feature type="compositionally biased region" description="Basic residues" evidence="9">
    <location>
        <begin position="548"/>
        <end position="571"/>
    </location>
</feature>
<feature type="compositionally biased region" description="Low complexity" evidence="9">
    <location>
        <begin position="1438"/>
        <end position="1454"/>
    </location>
</feature>
<dbReference type="InterPro" id="IPR041664">
    <property type="entry name" value="AAA_16"/>
</dbReference>
<evidence type="ECO:0000256" key="5">
    <source>
        <dbReference type="ARBA" id="ARBA00022705"/>
    </source>
</evidence>
<feature type="compositionally biased region" description="Basic and acidic residues" evidence="9">
    <location>
        <begin position="1455"/>
        <end position="1473"/>
    </location>
</feature>
<dbReference type="Gene3D" id="3.40.50.1820">
    <property type="entry name" value="alpha/beta hydrolase"/>
    <property type="match status" value="1"/>
</dbReference>
<proteinExistence type="inferred from homology"/>
<dbReference type="GO" id="GO:0003688">
    <property type="term" value="F:DNA replication origin binding"/>
    <property type="evidence" value="ECO:0007669"/>
    <property type="project" value="TreeGrafter"/>
</dbReference>
<feature type="compositionally biased region" description="Basic and acidic residues" evidence="9">
    <location>
        <begin position="352"/>
        <end position="363"/>
    </location>
</feature>
<dbReference type="GO" id="GO:0006270">
    <property type="term" value="P:DNA replication initiation"/>
    <property type="evidence" value="ECO:0007669"/>
    <property type="project" value="TreeGrafter"/>
</dbReference>
<dbReference type="InParanoid" id="A0A1V8SUI2"/>
<dbReference type="Pfam" id="PF13191">
    <property type="entry name" value="AAA_16"/>
    <property type="match status" value="1"/>
</dbReference>
<feature type="region of interest" description="Disordered" evidence="9">
    <location>
        <begin position="258"/>
        <end position="611"/>
    </location>
</feature>
<dbReference type="Gene3D" id="3.40.50.300">
    <property type="entry name" value="P-loop containing nucleotide triphosphate hydrolases"/>
    <property type="match status" value="1"/>
</dbReference>
<comment type="caution">
    <text evidence="11">The sequence shown here is derived from an EMBL/GenBank/DDBJ whole genome shotgun (WGS) entry which is preliminary data.</text>
</comment>
<dbReference type="InterPro" id="IPR016527">
    <property type="entry name" value="ORC4"/>
</dbReference>
<keyword evidence="5" id="KW-0235">DNA replication</keyword>
<dbReference type="SUPFAM" id="SSF52540">
    <property type="entry name" value="P-loop containing nucleoside triphosphate hydrolases"/>
    <property type="match status" value="1"/>
</dbReference>
<dbReference type="GO" id="GO:0016787">
    <property type="term" value="F:hydrolase activity"/>
    <property type="evidence" value="ECO:0007669"/>
    <property type="project" value="UniProtKB-KW"/>
</dbReference>
<evidence type="ECO:0000256" key="1">
    <source>
        <dbReference type="ARBA" id="ARBA00004123"/>
    </source>
</evidence>
<keyword evidence="7" id="KW-0238">DNA-binding</keyword>
<name>A0A1V8SUI2_9PEZI</name>
<dbReference type="InterPro" id="IPR002018">
    <property type="entry name" value="CarbesteraseB"/>
</dbReference>
<sequence length="2005" mass="215473">MARLRGAPVAAPITTATKPSVKTRTALKEKTNVTKTTRARGAALESDHGDFVKDAVTPRRGGRRGLAQDEATLVMAGGLGTSDAPEEAREAGAAVLLTDPTMTTDELAKSDSLLPATAKPRRRQLSMARDAPRGGTARRSLPSVKKPAQPARKGRTAGPRIAQHEVEAIETSSDPLPGQRRPEGAVQERSEFSISPSPPPPGKLQSVHKRTSVAAPSSVLRAQPTPAAEHSVLALKNFKRRPRQGSMLAMVQNRTASARPSLLHARPQVEEDPSVFDVNIESGDEGDFAPEAEGTPAHLAKAERASKAPRSSTPLKAAARVSTAITKKRKSDQVEGRGSSLGSLRSKRHKSRGEQETEHHSYDDEIYLPEQVPSSARRHSPLPLQATSDIQVLNSSPAPSSTPPTEPPSSTKQPALSRAELAIPSTEEQQLDQDDDLPSNPLDAEYEVHHATLADPVSSPTPPAESSTQGTDVYADPLTQVSPPPRARAPQIKTKAKTVSTATLQSLLPKRKAPPRSRAKQTEYDIPSDSEEVDETEVDEEADTGNRGARRRRTVKATPVKSKKTKAKVRPSRAPLSARKSTAAANKSAKPARTYGRKAAAPAAADKENEDYDVQEEHEEVTGLHDTTATVSGLVQSKELETVRQKFEEVDEWEMSFESMSAEDHRSSSNTSSRTDSIIVTGAAVSEAQAQQACSALGEQLWSPGDVSLLEYLAYEGRQGPYWIAEGQGRGCKVIDSAGKQTSASWNAQHPALCTNSAPLSNATYNPNSTEWQTTIDSAGQEITGFRDKHSFRFLGIKYANQPERFTYSTPLDATGSYSALDFGPQCVQAGGVGSEDCLFLNVWTPYLPGNQSSEGNGWGHGWLDAKTSSGNLKPVLFWMHGGAFTGGTGSDPTFDGGAFASRGDIVVVTINYRLGTLGFLALEDGVTNGNFGLADQITALEWVHSHIAAFGGDANRITIAGQSAGAASVRALLASPKAIGKYAAAVPQSNLAGEAYATTYGEWYNITEEVVAAAEPVLNATGCLNATSQVDCLRTLDPHAIANLTAVARFLVVDGTYLTTSELEVTGKGPTANVPVMMGLMRDDGAAFISYPLVNDTLTEFIASQGLSVVTSVHIASLTTIFPEPTSANATLNVFNTSALISTDAQFRCLDLASAYSAALHSVFPEIYFYEFNRSYQLSFYSPNAPVCVPAPSAEHPLGDPRNEYFKCHSGELYYVFGSLAFNGLAPRDDLDIPFEQFTLDTWASFVRTHNPNPDLGFLKAKGFTNTLDAIAASGSQWTPYTAHNQETRVLEWPAFEASEWVFAGNIMAAANESAIAVSPKLTLLSMDDTDSPRASKRRKIALPARYSDGGDTVTVALRKTPESALERLKAKRAAQRTAESSPVIAVKTDAAPKRGAQRSAESTPAELLKHDATPTKLANGTPRTDQSSPAKSAPQGTTPTKPKPGFFKAFTKPRGETVKGREAVATDDSIRDVGTPTPVKSTQPKVRSARSIAVQDPSATPTKGAKHGLHGTATLAKSAPSESQPVVTPAKPAPAQASEVMIGTEGTVYGLPIFQRIAMERCTSKRPILVTNLDEEYTKVNTVISQTILSGESNSMLLIGARGSGKTAMVNQILHEHTAQHDDDFHVVRLNGFIHTDDKIALREIWRQLGREMDLEGEEGVSRNYADTLTTLLALLSTPAELGQKQEEGQVTKSIIFILDEFELFASHPRQTLLYNLFDIAQSRKAPIAVLGLTTRIEVAETLEKRVKSRFSHRFVHLSLSKSYNAFLDVCKAALTLNIEQLSEGESVALSKVCDQERKSQRSPQRPLNSCIAAWNHAILTMLSSPGLDATLRRMYYTDKSIPTFLTSMLYPLATLDLEVTDSKELSSIFVQSLLTRPNLSPPDNKLVLLSTLSTLELALIVCAARQTAIHSTELVSFNLVYEEYKALASKAKLQAAASGAMGGAAKIWGREVARDAWRSLLDAGLIIAEGGGDGAGRADVGLEEIGESGADLGGWGRWCKEI</sequence>
<gene>
    <name evidence="11" type="ORF">B0A48_12233</name>
</gene>
<feature type="region of interest" description="Disordered" evidence="9">
    <location>
        <begin position="1"/>
        <end position="69"/>
    </location>
</feature>
<dbReference type="PANTHER" id="PTHR12087:SF0">
    <property type="entry name" value="ORIGIN RECOGNITION COMPLEX SUBUNIT 4"/>
    <property type="match status" value="1"/>
</dbReference>
<dbReference type="Proteomes" id="UP000192596">
    <property type="component" value="Unassembled WGS sequence"/>
</dbReference>
<protein>
    <recommendedName>
        <fullName evidence="4">Origin recognition complex subunit 4</fullName>
    </recommendedName>
</protein>
<evidence type="ECO:0000256" key="7">
    <source>
        <dbReference type="ARBA" id="ARBA00023125"/>
    </source>
</evidence>
<comment type="similarity">
    <text evidence="2">Belongs to the ORC4 family.</text>
</comment>
<comment type="subcellular location">
    <subcellularLocation>
        <location evidence="1">Nucleus</location>
    </subcellularLocation>
</comment>
<dbReference type="InterPro" id="IPR032705">
    <property type="entry name" value="ORC4_C"/>
</dbReference>
<dbReference type="EMBL" id="NAJO01000027">
    <property type="protein sequence ID" value="OQO02704.1"/>
    <property type="molecule type" value="Genomic_DNA"/>
</dbReference>
<dbReference type="InterPro" id="IPR003593">
    <property type="entry name" value="AAA+_ATPase"/>
</dbReference>
<feature type="compositionally biased region" description="Basic and acidic residues" evidence="9">
    <location>
        <begin position="180"/>
        <end position="191"/>
    </location>
</feature>
<evidence type="ECO:0000256" key="6">
    <source>
        <dbReference type="ARBA" id="ARBA00022801"/>
    </source>
</evidence>
<dbReference type="PANTHER" id="PTHR12087">
    <property type="entry name" value="ORIGIN RECOGNITION COMPLEX SUBUNIT 4"/>
    <property type="match status" value="1"/>
</dbReference>
<feature type="compositionally biased region" description="Polar residues" evidence="9">
    <location>
        <begin position="14"/>
        <end position="23"/>
    </location>
</feature>
<feature type="compositionally biased region" description="Polar residues" evidence="9">
    <location>
        <begin position="385"/>
        <end position="394"/>
    </location>
</feature>
<dbReference type="SMART" id="SM00382">
    <property type="entry name" value="AAA"/>
    <property type="match status" value="1"/>
</dbReference>
<dbReference type="InterPro" id="IPR029058">
    <property type="entry name" value="AB_hydrolase_fold"/>
</dbReference>
<keyword evidence="8" id="KW-0539">Nucleus</keyword>
<reference evidence="12" key="1">
    <citation type="submission" date="2017-03" db="EMBL/GenBank/DDBJ databases">
        <title>Genomes of endolithic fungi from Antarctica.</title>
        <authorList>
            <person name="Coleine C."/>
            <person name="Masonjones S."/>
            <person name="Stajich J.E."/>
        </authorList>
    </citation>
    <scope>NUCLEOTIDE SEQUENCE [LARGE SCALE GENOMIC DNA]</scope>
    <source>
        <strain evidence="12">CCFEE 5527</strain>
    </source>
</reference>
<keyword evidence="6" id="KW-0378">Hydrolase</keyword>
<evidence type="ECO:0000313" key="11">
    <source>
        <dbReference type="EMBL" id="OQO02704.1"/>
    </source>
</evidence>
<evidence type="ECO:0000256" key="9">
    <source>
        <dbReference type="SAM" id="MobiDB-lite"/>
    </source>
</evidence>
<accession>A0A1V8SUI2</accession>
<feature type="region of interest" description="Disordered" evidence="9">
    <location>
        <begin position="97"/>
        <end position="231"/>
    </location>
</feature>
<dbReference type="FunFam" id="3.40.50.300:FF:001597">
    <property type="entry name" value="Origin recognition complex subunit Orc4"/>
    <property type="match status" value="1"/>
</dbReference>
<feature type="domain" description="AAA+ ATPase" evidence="10">
    <location>
        <begin position="1594"/>
        <end position="1763"/>
    </location>
</feature>
<dbReference type="PROSITE" id="PS00122">
    <property type="entry name" value="CARBOXYLESTERASE_B_1"/>
    <property type="match status" value="1"/>
</dbReference>
<evidence type="ECO:0000256" key="2">
    <source>
        <dbReference type="ARBA" id="ARBA00005334"/>
    </source>
</evidence>
<organism evidence="11 12">
    <name type="scientific">Cryoendolithus antarcticus</name>
    <dbReference type="NCBI Taxonomy" id="1507870"/>
    <lineage>
        <taxon>Eukaryota</taxon>
        <taxon>Fungi</taxon>
        <taxon>Dikarya</taxon>
        <taxon>Ascomycota</taxon>
        <taxon>Pezizomycotina</taxon>
        <taxon>Dothideomycetes</taxon>
        <taxon>Dothideomycetidae</taxon>
        <taxon>Cladosporiales</taxon>
        <taxon>Cladosporiaceae</taxon>
        <taxon>Cryoendolithus</taxon>
    </lineage>
</organism>
<dbReference type="Pfam" id="PF00135">
    <property type="entry name" value="COesterase"/>
    <property type="match status" value="1"/>
</dbReference>
<dbReference type="STRING" id="1507870.A0A1V8SUI2"/>
<comment type="similarity">
    <text evidence="3">Belongs to the type-B carboxylesterase/lipase family.</text>
</comment>
<feature type="region of interest" description="Disordered" evidence="9">
    <location>
        <begin position="1368"/>
        <end position="1511"/>
    </location>
</feature>
<dbReference type="GO" id="GO:0005664">
    <property type="term" value="C:nuclear origin of replication recognition complex"/>
    <property type="evidence" value="ECO:0007669"/>
    <property type="project" value="TreeGrafter"/>
</dbReference>
<evidence type="ECO:0000256" key="3">
    <source>
        <dbReference type="ARBA" id="ARBA00005964"/>
    </source>
</evidence>
<dbReference type="PROSITE" id="PS00941">
    <property type="entry name" value="CARBOXYLESTERASE_B_2"/>
    <property type="match status" value="1"/>
</dbReference>
<dbReference type="OrthoDB" id="408631at2759"/>